<keyword evidence="4" id="KW-0676">Redox-active center</keyword>
<evidence type="ECO:0000256" key="4">
    <source>
        <dbReference type="ARBA" id="ARBA00023284"/>
    </source>
</evidence>
<reference evidence="7" key="1">
    <citation type="submission" date="2020-10" db="EMBL/GenBank/DDBJ databases">
        <title>Mucilaginibacter mali sp. nov., isolated from rhizosphere soil of apple orchard.</title>
        <authorList>
            <person name="Lee J.-S."/>
            <person name="Kim H.S."/>
            <person name="Kim J.-S."/>
        </authorList>
    </citation>
    <scope>NUCLEOTIDE SEQUENCE</scope>
    <source>
        <strain evidence="7">KCTC 22746</strain>
    </source>
</reference>
<organism evidence="7 8">
    <name type="scientific">Mucilaginibacter myungsuensis</name>
    <dbReference type="NCBI Taxonomy" id="649104"/>
    <lineage>
        <taxon>Bacteria</taxon>
        <taxon>Pseudomonadati</taxon>
        <taxon>Bacteroidota</taxon>
        <taxon>Sphingobacteriia</taxon>
        <taxon>Sphingobacteriales</taxon>
        <taxon>Sphingobacteriaceae</taxon>
        <taxon>Mucilaginibacter</taxon>
    </lineage>
</organism>
<dbReference type="PANTHER" id="PTHR42852">
    <property type="entry name" value="THIOL:DISULFIDE INTERCHANGE PROTEIN DSBE"/>
    <property type="match status" value="1"/>
</dbReference>
<dbReference type="GO" id="GO:0017004">
    <property type="term" value="P:cytochrome complex assembly"/>
    <property type="evidence" value="ECO:0007669"/>
    <property type="project" value="UniProtKB-KW"/>
</dbReference>
<feature type="signal peptide" evidence="5">
    <location>
        <begin position="1"/>
        <end position="19"/>
    </location>
</feature>
<feature type="chain" id="PRO_5038093378" evidence="5">
    <location>
        <begin position="20"/>
        <end position="477"/>
    </location>
</feature>
<evidence type="ECO:0000256" key="3">
    <source>
        <dbReference type="ARBA" id="ARBA00023157"/>
    </source>
</evidence>
<dbReference type="Gene3D" id="3.40.30.10">
    <property type="entry name" value="Glutaredoxin"/>
    <property type="match status" value="1"/>
</dbReference>
<evidence type="ECO:0000259" key="6">
    <source>
        <dbReference type="PROSITE" id="PS51352"/>
    </source>
</evidence>
<protein>
    <submittedName>
        <fullName evidence="7">TlpA family protein disulfide reductase</fullName>
    </submittedName>
</protein>
<comment type="caution">
    <text evidence="7">The sequence shown here is derived from an EMBL/GenBank/DDBJ whole genome shotgun (WGS) entry which is preliminary data.</text>
</comment>
<evidence type="ECO:0000313" key="7">
    <source>
        <dbReference type="EMBL" id="MBE9660309.1"/>
    </source>
</evidence>
<dbReference type="GO" id="GO:0016491">
    <property type="term" value="F:oxidoreductase activity"/>
    <property type="evidence" value="ECO:0007669"/>
    <property type="project" value="InterPro"/>
</dbReference>
<dbReference type="GO" id="GO:0030313">
    <property type="term" value="C:cell envelope"/>
    <property type="evidence" value="ECO:0007669"/>
    <property type="project" value="UniProtKB-SubCell"/>
</dbReference>
<dbReference type="InterPro" id="IPR050553">
    <property type="entry name" value="Thioredoxin_ResA/DsbE_sf"/>
</dbReference>
<comment type="subcellular location">
    <subcellularLocation>
        <location evidence="1">Cell envelope</location>
    </subcellularLocation>
</comment>
<dbReference type="InterPro" id="IPR013740">
    <property type="entry name" value="Redoxin"/>
</dbReference>
<feature type="domain" description="Thioredoxin" evidence="6">
    <location>
        <begin position="316"/>
        <end position="477"/>
    </location>
</feature>
<evidence type="ECO:0000313" key="8">
    <source>
        <dbReference type="Proteomes" id="UP000622475"/>
    </source>
</evidence>
<dbReference type="Proteomes" id="UP000622475">
    <property type="component" value="Unassembled WGS sequence"/>
</dbReference>
<keyword evidence="2" id="KW-0201">Cytochrome c-type biogenesis</keyword>
<keyword evidence="8" id="KW-1185">Reference proteome</keyword>
<gene>
    <name evidence="7" type="ORF">IRJ16_00285</name>
</gene>
<dbReference type="InterPro" id="IPR013766">
    <property type="entry name" value="Thioredoxin_domain"/>
</dbReference>
<dbReference type="PROSITE" id="PS51352">
    <property type="entry name" value="THIOREDOXIN_2"/>
    <property type="match status" value="1"/>
</dbReference>
<proteinExistence type="predicted"/>
<name>A0A929KRS0_9SPHI</name>
<sequence>MKKTLSTILITLIAQLAIAQNFKITFKTNSPVEKLLRVYAPVNGSHFITFKDLKLSDAREYTITNDLIRPGLVEALYGSFFGFYIEPKKDYTITFNTDNKEHPFTITGGNTEGQVLINKIKHRDVWSKAEAIVEKFKTYALVRSAIDSISKTEQVQYDGLLKNNGISKAMYDYTKLDRDYYYAALLSSAIDAKNIDTSFTNHWPALFKAYSMTDAKATSTKGFYEYLEAFAYTYKEAYLRKINNKTKIFDTRMSNEYLLDWYGRYANNLPEPAREYMLANFLYQRANAKKYEPELLDLYNDFKKTYPKSGYHVVVQPEIDAIIDYQAKVKTTATAEQKIVDSYASINTLDELLTRYKDKVVFIDIWATWCGPCKEEFRYNKELHKFMKDKSVQMLYLSTDYNARDKEWREMIRYYNLAGDNIRTSDALRQDLIKQLWGGKGYAIPRYVIVKNSEIVVKDAERPSSTQKLFDQIGKYL</sequence>
<dbReference type="InterPro" id="IPR036249">
    <property type="entry name" value="Thioredoxin-like_sf"/>
</dbReference>
<accession>A0A929KRS0</accession>
<keyword evidence="5" id="KW-0732">Signal</keyword>
<evidence type="ECO:0000256" key="1">
    <source>
        <dbReference type="ARBA" id="ARBA00004196"/>
    </source>
</evidence>
<dbReference type="RefSeq" id="WP_194109515.1">
    <property type="nucleotide sequence ID" value="NZ_JADFFL010000001.1"/>
</dbReference>
<dbReference type="EMBL" id="JADFFL010000001">
    <property type="protein sequence ID" value="MBE9660309.1"/>
    <property type="molecule type" value="Genomic_DNA"/>
</dbReference>
<dbReference type="Pfam" id="PF08534">
    <property type="entry name" value="Redoxin"/>
    <property type="match status" value="1"/>
</dbReference>
<evidence type="ECO:0000256" key="5">
    <source>
        <dbReference type="SAM" id="SignalP"/>
    </source>
</evidence>
<dbReference type="PANTHER" id="PTHR42852:SF6">
    <property type="entry name" value="THIOL:DISULFIDE INTERCHANGE PROTEIN DSBE"/>
    <property type="match status" value="1"/>
</dbReference>
<dbReference type="CDD" id="cd02966">
    <property type="entry name" value="TlpA_like_family"/>
    <property type="match status" value="1"/>
</dbReference>
<dbReference type="SUPFAM" id="SSF52833">
    <property type="entry name" value="Thioredoxin-like"/>
    <property type="match status" value="1"/>
</dbReference>
<keyword evidence="3" id="KW-1015">Disulfide bond</keyword>
<evidence type="ECO:0000256" key="2">
    <source>
        <dbReference type="ARBA" id="ARBA00022748"/>
    </source>
</evidence>
<dbReference type="AlphaFoldDB" id="A0A929KRS0"/>